<dbReference type="Proteomes" id="UP001597510">
    <property type="component" value="Unassembled WGS sequence"/>
</dbReference>
<name>A0ABW5J522_9BACT</name>
<evidence type="ECO:0000259" key="1">
    <source>
        <dbReference type="Pfam" id="PF03724"/>
    </source>
</evidence>
<dbReference type="PANTHER" id="PTHR35535:SF1">
    <property type="entry name" value="HEAT SHOCK PROTEIN HSLJ"/>
    <property type="match status" value="1"/>
</dbReference>
<proteinExistence type="predicted"/>
<sequence length="154" mass="16657">MKNLLFALGILSYSMTGCVGTQGASNSNQQTTEALNAPLKLNGSWELAEIPGARVSVVGLYPEKKPVITFDVNDNKFVGNTSCNNFSGLLVVFGNKISFNKSMAMTKMMCPGEGESTFIESLKKVDTYTINADKSLSLNIGGVETLRMKKVMKE</sequence>
<dbReference type="PANTHER" id="PTHR35535">
    <property type="entry name" value="HEAT SHOCK PROTEIN HSLJ"/>
    <property type="match status" value="1"/>
</dbReference>
<dbReference type="EMBL" id="JBHULC010000007">
    <property type="protein sequence ID" value="MFD2520674.1"/>
    <property type="molecule type" value="Genomic_DNA"/>
</dbReference>
<dbReference type="Pfam" id="PF03724">
    <property type="entry name" value="META"/>
    <property type="match status" value="1"/>
</dbReference>
<gene>
    <name evidence="2" type="ORF">ACFSR2_07270</name>
</gene>
<evidence type="ECO:0000313" key="2">
    <source>
        <dbReference type="EMBL" id="MFD2520674.1"/>
    </source>
</evidence>
<organism evidence="2 3">
    <name type="scientific">Emticicia soli</name>
    <dbReference type="NCBI Taxonomy" id="2027878"/>
    <lineage>
        <taxon>Bacteria</taxon>
        <taxon>Pseudomonadati</taxon>
        <taxon>Bacteroidota</taxon>
        <taxon>Cytophagia</taxon>
        <taxon>Cytophagales</taxon>
        <taxon>Leadbetterellaceae</taxon>
        <taxon>Emticicia</taxon>
    </lineage>
</organism>
<accession>A0ABW5J522</accession>
<feature type="domain" description="DUF306" evidence="1">
    <location>
        <begin position="42"/>
        <end position="141"/>
    </location>
</feature>
<comment type="caution">
    <text evidence="2">The sequence shown here is derived from an EMBL/GenBank/DDBJ whole genome shotgun (WGS) entry which is preliminary data.</text>
</comment>
<reference evidence="3" key="1">
    <citation type="journal article" date="2019" name="Int. J. Syst. Evol. Microbiol.">
        <title>The Global Catalogue of Microorganisms (GCM) 10K type strain sequencing project: providing services to taxonomists for standard genome sequencing and annotation.</title>
        <authorList>
            <consortium name="The Broad Institute Genomics Platform"/>
            <consortium name="The Broad Institute Genome Sequencing Center for Infectious Disease"/>
            <person name="Wu L."/>
            <person name="Ma J."/>
        </authorList>
    </citation>
    <scope>NUCLEOTIDE SEQUENCE [LARGE SCALE GENOMIC DNA]</scope>
    <source>
        <strain evidence="3">KCTC 52344</strain>
    </source>
</reference>
<dbReference type="InterPro" id="IPR053147">
    <property type="entry name" value="Hsp_HslJ-like"/>
</dbReference>
<dbReference type="InterPro" id="IPR038670">
    <property type="entry name" value="HslJ-like_sf"/>
</dbReference>
<dbReference type="RefSeq" id="WP_340239907.1">
    <property type="nucleotide sequence ID" value="NZ_JBBEWC010000016.1"/>
</dbReference>
<dbReference type="InterPro" id="IPR005184">
    <property type="entry name" value="DUF306_Meta_HslJ"/>
</dbReference>
<protein>
    <submittedName>
        <fullName evidence="2">META domain-containing protein</fullName>
    </submittedName>
</protein>
<dbReference type="PROSITE" id="PS51257">
    <property type="entry name" value="PROKAR_LIPOPROTEIN"/>
    <property type="match status" value="1"/>
</dbReference>
<dbReference type="Gene3D" id="2.40.128.270">
    <property type="match status" value="1"/>
</dbReference>
<evidence type="ECO:0000313" key="3">
    <source>
        <dbReference type="Proteomes" id="UP001597510"/>
    </source>
</evidence>
<keyword evidence="3" id="KW-1185">Reference proteome</keyword>